<evidence type="ECO:0000256" key="6">
    <source>
        <dbReference type="ARBA" id="ARBA00022617"/>
    </source>
</evidence>
<dbReference type="Gene3D" id="1.20.950.20">
    <property type="entry name" value="Transmembrane di-heme cytochromes, Chain C"/>
    <property type="match status" value="1"/>
</dbReference>
<keyword evidence="7 13" id="KW-0812">Transmembrane</keyword>
<evidence type="ECO:0000256" key="4">
    <source>
        <dbReference type="ARBA" id="ARBA00022448"/>
    </source>
</evidence>
<sequence>MRITIRNLLASVVLSVTASVAFAQGAAPAAKPQVESVNILEVSKDVQAQREAGENKPGSNQPIWKNANSDVAHTVNFPNKEMGVLIQKSGQQWRLIRNGVITVWGGWLLVLMAGLITTVFVIKGQIKLHEPKTGRLLKRFTSLERFSHWLMAFSFLALAFTGIFILWGKFFLLPIMGGAAYGAFLLVMKNIHNFTGPLFTASILLFFVLYVKDNIPNKGDLTWIASFGGLLSGKHIPSHRFNAGEKIWFWGGVTVLGLIVSASGWVLDMIVPIPGIEYWRGTMQLAHIVHAVAAIIMTVMAMGHIYVGSIGMEGALQGMKTGYVDEAWGKEHHELWYDDMKSGKIKS</sequence>
<comment type="caution">
    <text evidence="16">The sequence shown here is derived from an EMBL/GenBank/DDBJ whole genome shotgun (WGS) entry which is preliminary data.</text>
</comment>
<dbReference type="GO" id="GO:0009326">
    <property type="term" value="C:formate dehydrogenase complex"/>
    <property type="evidence" value="ECO:0007669"/>
    <property type="project" value="InterPro"/>
</dbReference>
<keyword evidence="5" id="KW-1003">Cell membrane</keyword>
<evidence type="ECO:0000259" key="15">
    <source>
        <dbReference type="Pfam" id="PF01292"/>
    </source>
</evidence>
<dbReference type="OrthoDB" id="9790598at2"/>
<comment type="similarity">
    <text evidence="3">Belongs to the formate dehydrogenase gamma subunit family.</text>
</comment>
<dbReference type="GO" id="GO:0015944">
    <property type="term" value="P:formate oxidation"/>
    <property type="evidence" value="ECO:0007669"/>
    <property type="project" value="TreeGrafter"/>
</dbReference>
<evidence type="ECO:0000256" key="1">
    <source>
        <dbReference type="ARBA" id="ARBA00001971"/>
    </source>
</evidence>
<dbReference type="PANTHER" id="PTHR30074">
    <property type="entry name" value="FORMATE DEHYDROGENASE, NITRATE-INDUCIBLE, CYTOCHROME B556 FDN SUBUNIT"/>
    <property type="match status" value="1"/>
</dbReference>
<dbReference type="GO" id="GO:0036397">
    <property type="term" value="F:formate dehydrogenase (quinone) activity"/>
    <property type="evidence" value="ECO:0007669"/>
    <property type="project" value="TreeGrafter"/>
</dbReference>
<dbReference type="GO" id="GO:0005886">
    <property type="term" value="C:plasma membrane"/>
    <property type="evidence" value="ECO:0007669"/>
    <property type="project" value="UniProtKB-SubCell"/>
</dbReference>
<dbReference type="InterPro" id="IPR016174">
    <property type="entry name" value="Di-haem_cyt_TM"/>
</dbReference>
<dbReference type="RefSeq" id="WP_089515357.1">
    <property type="nucleotide sequence ID" value="NZ_NJGG01000001.1"/>
</dbReference>
<evidence type="ECO:0000256" key="8">
    <source>
        <dbReference type="ARBA" id="ARBA00022723"/>
    </source>
</evidence>
<feature type="transmembrane region" description="Helical" evidence="13">
    <location>
        <begin position="288"/>
        <end position="307"/>
    </location>
</feature>
<dbReference type="GO" id="GO:0022904">
    <property type="term" value="P:respiratory electron transport chain"/>
    <property type="evidence" value="ECO:0007669"/>
    <property type="project" value="InterPro"/>
</dbReference>
<evidence type="ECO:0000256" key="10">
    <source>
        <dbReference type="ARBA" id="ARBA00022989"/>
    </source>
</evidence>
<keyword evidence="11" id="KW-0408">Iron</keyword>
<evidence type="ECO:0000256" key="5">
    <source>
        <dbReference type="ARBA" id="ARBA00022475"/>
    </source>
</evidence>
<feature type="transmembrane region" description="Helical" evidence="13">
    <location>
        <begin position="171"/>
        <end position="187"/>
    </location>
</feature>
<feature type="domain" description="Cytochrome b561 bacterial/Ni-hydrogenase" evidence="15">
    <location>
        <begin position="139"/>
        <end position="322"/>
    </location>
</feature>
<keyword evidence="14" id="KW-0732">Signal</keyword>
<dbReference type="GO" id="GO:0009055">
    <property type="term" value="F:electron transfer activity"/>
    <property type="evidence" value="ECO:0007669"/>
    <property type="project" value="InterPro"/>
</dbReference>
<dbReference type="AlphaFoldDB" id="A0A229FWE9"/>
<dbReference type="NCBIfam" id="TIGR01583">
    <property type="entry name" value="formate-DH-gamm"/>
    <property type="match status" value="1"/>
</dbReference>
<evidence type="ECO:0000313" key="16">
    <source>
        <dbReference type="EMBL" id="OXL16331.1"/>
    </source>
</evidence>
<reference evidence="16 17" key="1">
    <citation type="submission" date="2017-06" db="EMBL/GenBank/DDBJ databases">
        <title>Reclassification of a Polynucleobacter cosmopolitanus strain isolated from tropical Lake Victoria as Polynucleobacter victoriensis comb. nov.</title>
        <authorList>
            <person name="Hahn M.W."/>
        </authorList>
    </citation>
    <scope>NUCLEOTIDE SEQUENCE [LARGE SCALE GENOMIC DNA]</scope>
    <source>
        <strain evidence="16 17">MWH-MoIso2</strain>
    </source>
</reference>
<keyword evidence="6" id="KW-0349">Heme</keyword>
<evidence type="ECO:0000256" key="9">
    <source>
        <dbReference type="ARBA" id="ARBA00022982"/>
    </source>
</evidence>
<feature type="transmembrane region" description="Helical" evidence="13">
    <location>
        <begin position="247"/>
        <end position="267"/>
    </location>
</feature>
<dbReference type="PANTHER" id="PTHR30074:SF6">
    <property type="entry name" value="FORMATE DEHYDROGENASE GAMMA SUBUNIT"/>
    <property type="match status" value="1"/>
</dbReference>
<dbReference type="Proteomes" id="UP000215188">
    <property type="component" value="Unassembled WGS sequence"/>
</dbReference>
<feature type="transmembrane region" description="Helical" evidence="13">
    <location>
        <begin position="146"/>
        <end position="165"/>
    </location>
</feature>
<keyword evidence="12 13" id="KW-0472">Membrane</keyword>
<feature type="transmembrane region" description="Helical" evidence="13">
    <location>
        <begin position="104"/>
        <end position="126"/>
    </location>
</feature>
<proteinExistence type="inferred from homology"/>
<feature type="signal peptide" evidence="14">
    <location>
        <begin position="1"/>
        <end position="23"/>
    </location>
</feature>
<keyword evidence="8" id="KW-0479">Metal-binding</keyword>
<evidence type="ECO:0000256" key="2">
    <source>
        <dbReference type="ARBA" id="ARBA00004651"/>
    </source>
</evidence>
<dbReference type="InterPro" id="IPR006471">
    <property type="entry name" value="Formate_DH_gsu"/>
</dbReference>
<gene>
    <name evidence="16" type="ORF">AOC33_04495</name>
</gene>
<keyword evidence="9" id="KW-0249">Electron transport</keyword>
<evidence type="ECO:0000256" key="12">
    <source>
        <dbReference type="ARBA" id="ARBA00023136"/>
    </source>
</evidence>
<keyword evidence="10 13" id="KW-1133">Transmembrane helix</keyword>
<protein>
    <submittedName>
        <fullName evidence="16">Formate dehydrogenase subunit gamma</fullName>
    </submittedName>
</protein>
<dbReference type="SUPFAM" id="SSF81342">
    <property type="entry name" value="Transmembrane di-heme cytochromes"/>
    <property type="match status" value="1"/>
</dbReference>
<evidence type="ECO:0000256" key="11">
    <source>
        <dbReference type="ARBA" id="ARBA00023004"/>
    </source>
</evidence>
<evidence type="ECO:0000256" key="7">
    <source>
        <dbReference type="ARBA" id="ARBA00022692"/>
    </source>
</evidence>
<evidence type="ECO:0000256" key="13">
    <source>
        <dbReference type="SAM" id="Phobius"/>
    </source>
</evidence>
<name>A0A229FWE9_9BURK</name>
<feature type="chain" id="PRO_5012353101" evidence="14">
    <location>
        <begin position="24"/>
        <end position="347"/>
    </location>
</feature>
<feature type="transmembrane region" description="Helical" evidence="13">
    <location>
        <begin position="194"/>
        <end position="211"/>
    </location>
</feature>
<evidence type="ECO:0000256" key="3">
    <source>
        <dbReference type="ARBA" id="ARBA00010747"/>
    </source>
</evidence>
<dbReference type="GO" id="GO:0008863">
    <property type="term" value="F:formate dehydrogenase (NAD+) activity"/>
    <property type="evidence" value="ECO:0007669"/>
    <property type="project" value="InterPro"/>
</dbReference>
<organism evidence="16 17">
    <name type="scientific">Polynucleobacter cosmopolitanus</name>
    <dbReference type="NCBI Taxonomy" id="351345"/>
    <lineage>
        <taxon>Bacteria</taxon>
        <taxon>Pseudomonadati</taxon>
        <taxon>Pseudomonadota</taxon>
        <taxon>Betaproteobacteria</taxon>
        <taxon>Burkholderiales</taxon>
        <taxon>Burkholderiaceae</taxon>
        <taxon>Polynucleobacter</taxon>
    </lineage>
</organism>
<accession>A0A229FWE9</accession>
<evidence type="ECO:0000313" key="17">
    <source>
        <dbReference type="Proteomes" id="UP000215188"/>
    </source>
</evidence>
<dbReference type="GO" id="GO:0046872">
    <property type="term" value="F:metal ion binding"/>
    <property type="evidence" value="ECO:0007669"/>
    <property type="project" value="UniProtKB-KW"/>
</dbReference>
<dbReference type="GO" id="GO:0009061">
    <property type="term" value="P:anaerobic respiration"/>
    <property type="evidence" value="ECO:0007669"/>
    <property type="project" value="TreeGrafter"/>
</dbReference>
<evidence type="ECO:0000256" key="14">
    <source>
        <dbReference type="SAM" id="SignalP"/>
    </source>
</evidence>
<comment type="cofactor">
    <cofactor evidence="1">
        <name>heme</name>
        <dbReference type="ChEBI" id="CHEBI:30413"/>
    </cofactor>
</comment>
<keyword evidence="4" id="KW-0813">Transport</keyword>
<keyword evidence="17" id="KW-1185">Reference proteome</keyword>
<dbReference type="InterPro" id="IPR051817">
    <property type="entry name" value="FDH_cytochrome_b556_subunit"/>
</dbReference>
<comment type="subcellular location">
    <subcellularLocation>
        <location evidence="2">Cell membrane</location>
        <topology evidence="2">Multi-pass membrane protein</topology>
    </subcellularLocation>
</comment>
<dbReference type="Pfam" id="PF01292">
    <property type="entry name" value="Ni_hydr_CYTB"/>
    <property type="match status" value="1"/>
</dbReference>
<dbReference type="InterPro" id="IPR011577">
    <property type="entry name" value="Cyt_b561_bac/Ni-Hgenase"/>
</dbReference>
<dbReference type="EMBL" id="NJGG01000001">
    <property type="protein sequence ID" value="OXL16331.1"/>
    <property type="molecule type" value="Genomic_DNA"/>
</dbReference>